<gene>
    <name evidence="6" type="ORF">GNZ18_22440</name>
</gene>
<dbReference type="InterPro" id="IPR020845">
    <property type="entry name" value="AMP-binding_CS"/>
</dbReference>
<dbReference type="Gene3D" id="3.30.559.30">
    <property type="entry name" value="Nonribosomal peptide synthetase, condensation domain"/>
    <property type="match status" value="3"/>
</dbReference>
<evidence type="ECO:0000256" key="1">
    <source>
        <dbReference type="ARBA" id="ARBA00001957"/>
    </source>
</evidence>
<evidence type="ECO:0000259" key="5">
    <source>
        <dbReference type="PROSITE" id="PS50075"/>
    </source>
</evidence>
<evidence type="ECO:0000256" key="3">
    <source>
        <dbReference type="ARBA" id="ARBA00022450"/>
    </source>
</evidence>
<comment type="cofactor">
    <cofactor evidence="1">
        <name>pantetheine 4'-phosphate</name>
        <dbReference type="ChEBI" id="CHEBI:47942"/>
    </cofactor>
</comment>
<dbReference type="CDD" id="cd05930">
    <property type="entry name" value="A_NRPS"/>
    <property type="match status" value="1"/>
</dbReference>
<dbReference type="PANTHER" id="PTHR45527:SF1">
    <property type="entry name" value="FATTY ACID SYNTHASE"/>
    <property type="match status" value="1"/>
</dbReference>
<dbReference type="FunFam" id="2.30.38.10:FF:000001">
    <property type="entry name" value="Non-ribosomal peptide synthetase PvdI"/>
    <property type="match status" value="3"/>
</dbReference>
<evidence type="ECO:0000313" key="7">
    <source>
        <dbReference type="Proteomes" id="UP000432015"/>
    </source>
</evidence>
<dbReference type="InterPro" id="IPR010071">
    <property type="entry name" value="AA_adenyl_dom"/>
</dbReference>
<dbReference type="GO" id="GO:0003824">
    <property type="term" value="F:catalytic activity"/>
    <property type="evidence" value="ECO:0007669"/>
    <property type="project" value="InterPro"/>
</dbReference>
<dbReference type="InterPro" id="IPR001242">
    <property type="entry name" value="Condensation_dom"/>
</dbReference>
<dbReference type="GO" id="GO:0031177">
    <property type="term" value="F:phosphopantetheine binding"/>
    <property type="evidence" value="ECO:0007669"/>
    <property type="project" value="InterPro"/>
</dbReference>
<dbReference type="Gene3D" id="3.30.559.10">
    <property type="entry name" value="Chloramphenicol acetyltransferase-like domain"/>
    <property type="match status" value="3"/>
</dbReference>
<keyword evidence="4" id="KW-0597">Phosphoprotein</keyword>
<dbReference type="SUPFAM" id="SSF56801">
    <property type="entry name" value="Acetyl-CoA synthetase-like"/>
    <property type="match status" value="3"/>
</dbReference>
<dbReference type="FunFam" id="3.30.300.30:FF:000010">
    <property type="entry name" value="Enterobactin synthetase component F"/>
    <property type="match status" value="2"/>
</dbReference>
<accession>A0A7K1L4H8</accession>
<dbReference type="EMBL" id="WOFH01000008">
    <property type="protein sequence ID" value="MUN39338.1"/>
    <property type="molecule type" value="Genomic_DNA"/>
</dbReference>
<dbReference type="GO" id="GO:0005737">
    <property type="term" value="C:cytoplasm"/>
    <property type="evidence" value="ECO:0007669"/>
    <property type="project" value="TreeGrafter"/>
</dbReference>
<feature type="non-terminal residue" evidence="6">
    <location>
        <position position="3039"/>
    </location>
</feature>
<feature type="domain" description="Carrier" evidence="5">
    <location>
        <begin position="1996"/>
        <end position="2070"/>
    </location>
</feature>
<dbReference type="PROSITE" id="PS50075">
    <property type="entry name" value="CARRIER"/>
    <property type="match status" value="2"/>
</dbReference>
<dbReference type="SMART" id="SM00823">
    <property type="entry name" value="PKS_PP"/>
    <property type="match status" value="2"/>
</dbReference>
<dbReference type="InterPro" id="IPR000873">
    <property type="entry name" value="AMP-dep_synth/lig_dom"/>
</dbReference>
<dbReference type="SUPFAM" id="SSF47336">
    <property type="entry name" value="ACP-like"/>
    <property type="match status" value="2"/>
</dbReference>
<dbReference type="FunFam" id="3.40.50.980:FF:000001">
    <property type="entry name" value="Non-ribosomal peptide synthetase"/>
    <property type="match status" value="3"/>
</dbReference>
<dbReference type="Pfam" id="PF00501">
    <property type="entry name" value="AMP-binding"/>
    <property type="match status" value="3"/>
</dbReference>
<feature type="domain" description="Carrier" evidence="5">
    <location>
        <begin position="941"/>
        <end position="1015"/>
    </location>
</feature>
<dbReference type="Pfam" id="PF13193">
    <property type="entry name" value="AMP-binding_C"/>
    <property type="match status" value="3"/>
</dbReference>
<dbReference type="SUPFAM" id="SSF52777">
    <property type="entry name" value="CoA-dependent acyltransferases"/>
    <property type="match status" value="6"/>
</dbReference>
<dbReference type="Gene3D" id="2.30.38.10">
    <property type="entry name" value="Luciferase, Domain 3"/>
    <property type="match status" value="3"/>
</dbReference>
<dbReference type="InterPro" id="IPR036736">
    <property type="entry name" value="ACP-like_sf"/>
</dbReference>
<dbReference type="InterPro" id="IPR025110">
    <property type="entry name" value="AMP-bd_C"/>
</dbReference>
<dbReference type="Gene3D" id="3.30.300.30">
    <property type="match status" value="3"/>
</dbReference>
<dbReference type="FunFam" id="1.10.1200.10:FF:000005">
    <property type="entry name" value="Nonribosomal peptide synthetase 1"/>
    <property type="match status" value="2"/>
</dbReference>
<name>A0A7K1L4H8_9ACTN</name>
<evidence type="ECO:0000313" key="6">
    <source>
        <dbReference type="EMBL" id="MUN39338.1"/>
    </source>
</evidence>
<dbReference type="Gene3D" id="3.40.50.980">
    <property type="match status" value="6"/>
</dbReference>
<keyword evidence="7" id="KW-1185">Reference proteome</keyword>
<dbReference type="GO" id="GO:0044550">
    <property type="term" value="P:secondary metabolite biosynthetic process"/>
    <property type="evidence" value="ECO:0007669"/>
    <property type="project" value="UniProtKB-ARBA"/>
</dbReference>
<protein>
    <submittedName>
        <fullName evidence="6">Amino acid adenylation domain-containing protein</fullName>
    </submittedName>
</protein>
<dbReference type="InterPro" id="IPR045851">
    <property type="entry name" value="AMP-bd_C_sf"/>
</dbReference>
<dbReference type="Gene3D" id="1.10.1200.10">
    <property type="entry name" value="ACP-like"/>
    <property type="match status" value="2"/>
</dbReference>
<dbReference type="CDD" id="cd19544">
    <property type="entry name" value="E-C_NRPS"/>
    <property type="match status" value="2"/>
</dbReference>
<organism evidence="6 7">
    <name type="scientific">Actinomadura litoris</name>
    <dbReference type="NCBI Taxonomy" id="2678616"/>
    <lineage>
        <taxon>Bacteria</taxon>
        <taxon>Bacillati</taxon>
        <taxon>Actinomycetota</taxon>
        <taxon>Actinomycetes</taxon>
        <taxon>Streptosporangiales</taxon>
        <taxon>Thermomonosporaceae</taxon>
        <taxon>Actinomadura</taxon>
    </lineage>
</organism>
<dbReference type="Pfam" id="PF00668">
    <property type="entry name" value="Condensation"/>
    <property type="match status" value="3"/>
</dbReference>
<dbReference type="Pfam" id="PF00550">
    <property type="entry name" value="PP-binding"/>
    <property type="match status" value="2"/>
</dbReference>
<comment type="similarity">
    <text evidence="2">Belongs to the ATP-dependent AMP-binding enzyme family.</text>
</comment>
<dbReference type="NCBIfam" id="TIGR01733">
    <property type="entry name" value="AA-adenyl-dom"/>
    <property type="match status" value="3"/>
</dbReference>
<keyword evidence="3" id="KW-0596">Phosphopantetheine</keyword>
<evidence type="ECO:0000256" key="4">
    <source>
        <dbReference type="ARBA" id="ARBA00022553"/>
    </source>
</evidence>
<dbReference type="PANTHER" id="PTHR45527">
    <property type="entry name" value="NONRIBOSOMAL PEPTIDE SYNTHETASE"/>
    <property type="match status" value="1"/>
</dbReference>
<reference evidence="6 7" key="1">
    <citation type="submission" date="2019-11" db="EMBL/GenBank/DDBJ databases">
        <authorList>
            <person name="Cao P."/>
        </authorList>
    </citation>
    <scope>NUCLEOTIDE SEQUENCE [LARGE SCALE GENOMIC DNA]</scope>
    <source>
        <strain evidence="6 7">NEAU-AAG5</strain>
    </source>
</reference>
<dbReference type="CDD" id="cd17646">
    <property type="entry name" value="A_NRPS_AB3403-like"/>
    <property type="match status" value="2"/>
</dbReference>
<dbReference type="NCBIfam" id="NF003417">
    <property type="entry name" value="PRK04813.1"/>
    <property type="match status" value="3"/>
</dbReference>
<dbReference type="GO" id="GO:0008610">
    <property type="term" value="P:lipid biosynthetic process"/>
    <property type="evidence" value="ECO:0007669"/>
    <property type="project" value="UniProtKB-ARBA"/>
</dbReference>
<dbReference type="InterPro" id="IPR023213">
    <property type="entry name" value="CAT-like_dom_sf"/>
</dbReference>
<dbReference type="InterPro" id="IPR020806">
    <property type="entry name" value="PKS_PP-bd"/>
</dbReference>
<dbReference type="GO" id="GO:0043041">
    <property type="term" value="P:amino acid activation for nonribosomal peptide biosynthetic process"/>
    <property type="evidence" value="ECO:0007669"/>
    <property type="project" value="TreeGrafter"/>
</dbReference>
<dbReference type="PROSITE" id="PS00455">
    <property type="entry name" value="AMP_BINDING"/>
    <property type="match status" value="3"/>
</dbReference>
<evidence type="ECO:0000256" key="2">
    <source>
        <dbReference type="ARBA" id="ARBA00006432"/>
    </source>
</evidence>
<dbReference type="FunFam" id="3.40.50.12780:FF:000012">
    <property type="entry name" value="Non-ribosomal peptide synthetase"/>
    <property type="match status" value="3"/>
</dbReference>
<proteinExistence type="inferred from homology"/>
<dbReference type="Proteomes" id="UP000432015">
    <property type="component" value="Unassembled WGS sequence"/>
</dbReference>
<sequence>MPTSEGQLRTLMAGQLGMWHGQHLAPGNRAFSVAEYLDIRGPVDPDLLARAARIRVEEAEALRLRVRVVDGEPRQYVHDAADYPVHVLDVSAEPDPRAAAEAWMRAELDRPRDLEGGPLYSHALLKLAADRWFWYSSGHHVVVDGQGGVAVAARGAEIYTALAEGRSPSEGRLEPVSVLMDAEDAYRASDALDADRRYWRDLLADLPAVTEAESGHRRRARTAPVRYTSTSGSDAVDVLKAAARRLRTSLAGFLIAAAAVYEHRMTGARDVVVGVPVRARSGRRENGIPGMTSNVLPIRFAIDTGTTVEEAVRQTSRAVREALRHQRYRYEAMLRDLAIADGELFGLLVNVMTFDYDLRFGDCAATAHNLSTGPVNGVRIDVYDRSGMQVNVDANPDVHDLAGAERVSRRFLGIAEWMAAAAPGDRVGRAPLMGEDEARRVLAEWNDTAAEVPGSGSTLPELFEARVAVDPGAVAVVFEGVEWTFGEVEERANRLARLLVSRGVGAESVVGVRLDRSVDLVVALLGVVKAGGAYLPIDPEYPADRVEYVVEAAGAVCVVTPEVMAASAEFSGEKMGSGDRSLHADNSAYVIFTSGSTGRPKGVVVSHAGIVNRLGWMQSRFGLAVGDRVLQKTPAGFDVSVWEFFWPLLEGATLVVARPDGHRDPAYLSALVRDQRVTVMHFVPSMLEAFLAEPSAGRCGGLRYVVCSGEALPLPVQQRFFAVLPGVELHNLYGPTEASVDVTAWRCRPEQVEGPVPIGAPVANTRVYVLDGSLGPAPVGVPGELYLAGVQLARGYVGRAGLTAERFVASPFEVGGRLYRTGDVVRWNRDGQIEFLGRVDEQVKIRGFRIEPAEVQAVIAAHPAVEQAAVVVHDKRLVAYVVAGDDVAESVREFAARQLPEYMVPSAVVVLDALPLSVNGKLDRKALPAPDFEGMAGAGRGPANAREEILCAAFAEVLDLDTVGVDDDFFRLGGQSLMAMRLVEVLRERKVSVSVRALFEAPTPARLALSVGTDRIPVPENLIPADATEITPAMLPLVELSADEIERVVATVEGGAANVADVYPLAPLQGGLLFHHLVADGGDDAYVMPAVLEFDSRAGLDVFVDALQEVIDRHDVFRTSVVWEGLREPVQVVWRRAVLPVREVELDPGSTDPAGDLVALGGGTMDLGRAPLIDVLYSAMPGGGGRWLALMRIHHMVRDHTTLEIVLDEMRALLADGGATLPEPVPFRDFVVQARGGMQTSEHERYFADLLADVEPTAPFGLADVHGDGGDTDQRVVPFSPELHARLRDVARRIGVSAATVLHVAWARALASLSGRDDVVFGTVLFGRMNAGANHVPGPFMNTLPVRARTRDLGVLDAITAMRGQLAELLEHEHAPLAVAQRAGGVAGDTPLFTSFLNYRHNPGRNMEELWDGVMDGARLLHARERTNYPLAVLVDDNGDGIELAVDAAAPIDAEAVGVLVRTTTENLVSALEGVLDGGPEPRLGAVQVLADDELRRVLVEWNDTAAGISGWTLPELFEARVAVDPGAVAVVFEGVEWTYGEVEERANRLARLLVSRGVGAESVVGVRLDRSADLVVALLGVVKAGGAYLPIDPGYPADRVAYVVEAAGAVCVVTPEVMAESAEFSGEALEEGARTLGAGNPAYVIFTSGSTGRPKGVVVSHAGIVNRLGWMQSRFGLAAGDRVLQKTPAGFDVSVWEFFWPLLEGATLVVARPDGHRDPAYLASLVREQRVTTLHFVPSMLEAFLAEPSAGACDGVRRVICSGEALPLAVQQRFFAVLPGVELHNLYGPTEASVDVTAWRCRPEQVEGPVPIGAPVANTRVYVLDGSLGAVPVGMPGELYLAGVQLARGYVGRAGLTAERFVASPFEVGGRLYRTGDVVRWNRDGQIEFLGRVDEQVKIRGFRIEPAEVQAVIAAHPAVEQAAVVVHDKRLVAYVVAGDDVSESVREFAARQLPEYMVPSAVVVLDALPLSVNGKLDRKALPAPDFEGMAGAGRGPANAREEILCAAFAEVLGLDTVGVDDDFFRLGGQSLLGIRLVEELRRRGVSISVRTLFEAPTPASLAKSAASGDVVVPDNLIPADATEITPEMLTLIDLSPAEIGRVVATVEGGAANVADIYPLAPLQEGLLFHHLLADGGEDAYVMRAVVEFGSRGVADAFAEALQRVVDRHDIYRTSLAWEGLREPVQVVWRRAVLPVHEVELDPESTDPVADLVAVGGSVMNLGHAPLLSVHIAARPGSDRWLGLVRMHHTVRDHTALQVVLDEVEAFLAGRGDDLPEPLPFRDFVAQARSGVEEAEHERYFADLLGDVEEPTAPFGLADVHGDGADSVHGVVPFSSDLDRRLREVARRLGISAATVLHVAWARVLAAVSGREDVVFGTVLFGRMNAGAGADRVPGPYMNTLPVRVRTGESGVLTAVSAMRGQLAELLEHEHASLSVAQRASGVVGDAPLFTSFLNYRRNDGRIEDEVMEGVRLLFVRERTNYPLVILVDDNGDGFEVAVDAVAPIDSEAVGVLIRTATDGVVTALETVLDGGPELPLAAIDVLDEDARHRVLVEWNDTGFDAGRPMLADLFQERVALAPDAVAVVAEGVGVSYAEVEERTNRLAHYLIGQGVGAESVVGLCLSRGVDFVVGVLGVWKAGAAYVPVDPAQPAERIAFVLSDSGAVLLLTTDEILEDLPAGRVRMVAIDDPFTAMQLAAQSTTVPQVRVEAGGVAYVIYTSGSTGRPKGVAVTHGGVRNYVASVPSRVGFGAPGGKYALLQAQVTDLGNTVVFASLATGGELHILPEEAVTDPAAVSGYLAEHGIDYVKAVPSHLAALSSVAGARNVLPARSLVLGGEAASPEWVRELVEAAGECAVFNHYGPTEATIGVTTTRLSSGDVVPVGSPVGNTRVFVLDESLRPVAPGVTGELYVAGAQLARGYVGRPALTAERFVACPFVAGERMYRTGDRVRWTQDGLLVFAGRTDDQVKIRGFRIEPGEVQAALAAHPRVAQAAVVARQDVPGELRLVAYIVADDPEDEGLATVVRQFAAQRLPEHMVPSA</sequence>
<dbReference type="InterPro" id="IPR009081">
    <property type="entry name" value="PP-bd_ACP"/>
</dbReference>
<comment type="caution">
    <text evidence="6">The sequence shown here is derived from an EMBL/GenBank/DDBJ whole genome shotgun (WGS) entry which is preliminary data.</text>
</comment>
<dbReference type="FunFam" id="3.40.50.980:FF:000002">
    <property type="entry name" value="Enterobactin synthetase component F"/>
    <property type="match status" value="2"/>
</dbReference>